<dbReference type="InterPro" id="IPR051172">
    <property type="entry name" value="Chlamydia_OmcB"/>
</dbReference>
<dbReference type="OrthoDB" id="1488158at2"/>
<dbReference type="NCBIfam" id="TIGR01451">
    <property type="entry name" value="B_ant_repeat"/>
    <property type="match status" value="3"/>
</dbReference>
<feature type="domain" description="DUF11" evidence="5">
    <location>
        <begin position="191"/>
        <end position="313"/>
    </location>
</feature>
<dbReference type="InterPro" id="IPR026341">
    <property type="entry name" value="T9SS_type_B"/>
</dbReference>
<dbReference type="InterPro" id="IPR047589">
    <property type="entry name" value="DUF11_rpt"/>
</dbReference>
<feature type="compositionally biased region" description="Low complexity" evidence="4">
    <location>
        <begin position="3200"/>
        <end position="3211"/>
    </location>
</feature>
<evidence type="ECO:0000256" key="1">
    <source>
        <dbReference type="ARBA" id="ARBA00004613"/>
    </source>
</evidence>
<proteinExistence type="predicted"/>
<dbReference type="Gene3D" id="2.60.40.10">
    <property type="entry name" value="Immunoglobulins"/>
    <property type="match status" value="4"/>
</dbReference>
<keyword evidence="9" id="KW-1185">Reference proteome</keyword>
<sequence length="3322" mass="342765">MEEISTRHTHLSEAVAGSQAKAYSLTGRFISFLLKLYYGLFMPVQKVARSLMGHSLPTLKSANSSVTQRLVEGFAGSVGEPPDVGGSSPPGFRDQHLQKASNYFAQHPMNEQIILLKSFGEEFPHPVSDSGGGPSPAKPAGVSSFSELLSSFVSYAHGSPVLKGACSVLTLLWLWLAIAPAHAQAPAKINLQLHKTISNQSPAIGDIVTYTVVVSNAPGSATATNVLVKDELPIGGVTYVPNSATTLRGSATFNSVVSATVVTGLWNIASIAPGDSAVMILKATVNERGVWFNTAEVAGAGQTDTNSIPNNQSPTEDDFDAVCFSVPIFWYVGDEYTVTIPTGYDEIVWYRNDTAIVPTAVSTLLAEVNSDQSLTIKSPGVYRFVTYRTGCPATNCCDIQVIPGPYGSLGDYVFADANKNGAQDVGETGIDGVKVYLYDQLGTTRLDSTVTTGGGKYLFDSLTDGSYVVRFMAPSGYESTTANAVGISDALDSDAGANGFTGVYTIDTSQPTSSTARNNPTVDAGYFMPTASLGDFVFEDTNKDGIQQPGEPGIPGVVVTLYVNGVSSLTTLTNSSGLYSFTGLTPGSSLSYSVGFTAPSGFTATLANQGSDGTKDSDIDPITGRTQSVTLAAGETNTTLDAGFLPTCPVNFSLVVSNDATICNGDKAVLTASTPFSYVRWYLTPYGGTAFDTLSISKQSLIVSPTTTTVYYAEAVTQDGSCVSVRKPVVITVTTVPTPIALGNIKNSCPSTTVDLTKIAIENSTTGLVYEWYTSMNRSIATRVTNLTAVGAGKLYLFAKSGACYSNPTVLTVEITNCACQEVAGVNVGQGVAVCSGDAVPLKAVLSGSATSVVWTTSGTGTFSSPTSLSTTYMPSVADITTGNVVLTATTNDPDGPGGVCQTASSSLIAQINKRPEAPVNVAVEDALVCQGSSTKLVALAPGSKINWYDQDNKLIGTTESGEKLVVTPTKAGALIYMAEALSSAGCVSPRTSLTVTVGPCLADLGVVKEVVTPGTYSVGQKITYAITVTNNGPVTANSVKVTDMLPATLTFVGATPVGQYNAATGIWTIGTMASKANRSLLVEATINAAGSITNTAIVSSPDNDPKYTKNDTSSVTIPVVPCSVKPPTLACAITEICKGGTTTLTARGCEGGSVLWSNGKTGDLIFVAPSVTTTYTASCVVGACTSAVSNAITVTVVEPQVPVITASADNVCPGTSVTLTASGCVGGTIVWSDKAQTGTSIVVTPYGKTTYTAQCVIGSCPSNPATKTINITTDLPTPTIVCSTTVVCPGETVTLTVENCVGTPYWSNTTATTGSIIVTPTIGNNSYSVYCKTDGGCVSKTSAVYTINVVAPTVPTVTASTDTVCVKGAVTLTATNCNGTVKWNVANQTGPSIVVNPTANISYFAWCESRTCQSKPSNTVNITVITPTAPIVSVSSTTLCSGNKLTLTAKGCTGTVKWYGMDGVAKIGASIDIFPTATATYYATCQVGSTCESEASNKVRVTVSTSTTPAPVIAASSLSICSGGLVSLTATGCLGGTVKWSDGQTGPVAQVTVTPSNREFYALCMPTSASACGSGKSNVITINVTPLPKPTVTCSTDTICRGETVTLTVNNCLGTPRWSSTTATTGSIVVSPTVTTSYSVFCSNGTCTSETSNQYTITVIPAAIPTITASATAVAPGGTVTLTASGCNGEVIWSANDINGNNKGAVIVVRPEGTQTYYAQCKFHTCLSDPSVTVVINPGNCVVKAGTLVATNGIVCGGTSTTVTVSASPNGGLVQPAGYSVLYVLTKGAQKVIQQTSATPQFSVSSDAGEYTIHTLVYNANAGDKNYLDLSVVKPGITTAAEVLLLIGNKCAALDVAGAPVKVKVIEPPVLSTTASATVCYGSTVTFTASGCEGGVVTWSDGSIGKTIQKTAYSTLWLMATCTIDGCTSKSSKDLDVEVATPAIPIIVSNAPAVCVSETVSLTATGCVGGTYVWSDNKTVGSTLTITPTADVSYRVRCKVGDCLGDWSAYTTIKVGTPAAPTISVAGSTSNVTTCFGTPVTLVAEGCGPNSYVTWSNNQVGSSITVSLAASAIFTAQCSNSNQCKSVPSNTIAVTVLPKVTQPVVVDKTNACPFKTVDLATAVTSKATTTGGLFEYYTNASLSSDAKVVNPAAVGTGTYYVVERTTAGCVSLPVAVHVQINTCEEPKPCDTQNPATANAGVDASICAAKTYQLSGVMGGAGKTAHWTTSGSGSFNNSYALNAIYTASAEDILSGKVTLTLTVRTDNANCPVATDNMLLTIDGIKSVPVVTLAGAANLCYGDSVTLKAPAGAAGYRWSNNATTQTIVVKTSGSYNVQLFDAKGCSSVKSDNVVVKVAEPVMPPLVTDLRNTCPSKIVDLTTALAAPKPGNSYVYRICECVTSNIVVRPDSVCEGTYWIVEKGPTGCLSAPAKVVVNVFNCATDTVGTDVSIAKTASTAFVQNGAPVVYTLKVTNNGTRTAKNIHVRDVLPKGLELLPASAANYTVSNGVLSKRIDSLRAGQSTDIVFRARITVKGKEVVNKAEITYLDNQDPNLANNSSSVTVKDTSSHRASLVGLAKAVLGQPLAVGDSLIKVSYSFVVTNFGDDTLRNVVVNDDLASVFAPNQVTSAKVTLLNTGSTLIADPTFTGQGTNKKMTSSTSYLLAGASQSFKLDLTVKRTTGDTTKVFRNTADVTALNSVTAVSDRSTSGGDADPDNDGNPANNSVVSSFTLNAGQPKGASLGLALAVIKVQQQPDSSYNVTYKATLKNFGDVALKGIVLTDSLIRTFSAPVSYSVVGAPVVGAGSTLVANAGFNGNSQPTILTKASQLGVGVQDTVLITVNVKTNGNYGPFYSSATVVGHTPDSSQVVKDISNSGFNPAPAGSAATTVRFDLPKGLIGVAKSVGTPVLVSTGVYDIPYTITVSNLGSVPLKKVQVVDNLSQTFGHGALIVSNQVSVTSTGTVVVNPAYTGQGLVTKMLVDSVSTLAVGAKSHLSFTVRVDVRNADSLTFFNRADASALTPANEVVQDMSTAGTNDDPDNDLDPRNNSQPTPIALNGSSTTSYIGLAMAVRDTAQQTDGSVNVTYQIVVRNYGPDVLKNVSITDSLSNVFNAKTGATYKVVKPAFTTSTGSALKVNLNFNGGSDPVLVLGDSTSVLAVGKTDTLLLVVNVVSNGTTTTFLNTAYATATAKTGTVSDVSTSGLNPDLNGNGNPTDSNEREATPLNLRPVFQSLFIPEGFSPNGDGINDLFVIRGVAGLTVSLEVYNRWGHLVYKSDDYHNDWDGKPNAGIALNSDANGVPDGTYYYVINTSDGRKFVRYMTINR</sequence>
<evidence type="ECO:0000259" key="6">
    <source>
        <dbReference type="Pfam" id="PF17210"/>
    </source>
</evidence>
<dbReference type="EMBL" id="OCNH01000003">
    <property type="protein sequence ID" value="SOD93304.1"/>
    <property type="molecule type" value="Genomic_DNA"/>
</dbReference>
<feature type="domain" description="Ig-like" evidence="7">
    <location>
        <begin position="1428"/>
        <end position="1505"/>
    </location>
</feature>
<dbReference type="PANTHER" id="PTHR34819">
    <property type="entry name" value="LARGE CYSTEINE-RICH PERIPLASMIC PROTEIN OMCB"/>
    <property type="match status" value="1"/>
</dbReference>
<dbReference type="Proteomes" id="UP000219452">
    <property type="component" value="Unassembled WGS sequence"/>
</dbReference>
<dbReference type="InterPro" id="IPR033764">
    <property type="entry name" value="Sdr_B"/>
</dbReference>
<accession>A0A286GE63</accession>
<feature type="compositionally biased region" description="Polar residues" evidence="4">
    <location>
        <begin position="3047"/>
        <end position="3056"/>
    </location>
</feature>
<gene>
    <name evidence="8" type="ORF">SAMN06269250_4448</name>
</gene>
<feature type="domain" description="Ig-like" evidence="7">
    <location>
        <begin position="916"/>
        <end position="1000"/>
    </location>
</feature>
<dbReference type="Pfam" id="PF13585">
    <property type="entry name" value="CHU_C"/>
    <property type="match status" value="1"/>
</dbReference>
<reference evidence="9" key="1">
    <citation type="submission" date="2017-09" db="EMBL/GenBank/DDBJ databases">
        <authorList>
            <person name="Varghese N."/>
            <person name="Submissions S."/>
        </authorList>
    </citation>
    <scope>NUCLEOTIDE SEQUENCE [LARGE SCALE GENOMIC DNA]</scope>
    <source>
        <strain evidence="9">DSM 29961</strain>
    </source>
</reference>
<feature type="region of interest" description="Disordered" evidence="4">
    <location>
        <begin position="3193"/>
        <end position="3218"/>
    </location>
</feature>
<feature type="domain" description="SD-repeat containing protein B" evidence="6">
    <location>
        <begin position="408"/>
        <end position="526"/>
    </location>
</feature>
<dbReference type="Pfam" id="PF01345">
    <property type="entry name" value="DUF11"/>
    <property type="match status" value="3"/>
</dbReference>
<evidence type="ECO:0000256" key="3">
    <source>
        <dbReference type="ARBA" id="ARBA00022729"/>
    </source>
</evidence>
<dbReference type="InterPro" id="IPR044023">
    <property type="entry name" value="Ig_7"/>
</dbReference>
<evidence type="ECO:0000259" key="7">
    <source>
        <dbReference type="Pfam" id="PF19081"/>
    </source>
</evidence>
<dbReference type="GO" id="GO:0005576">
    <property type="term" value="C:extracellular region"/>
    <property type="evidence" value="ECO:0007669"/>
    <property type="project" value="UniProtKB-SubCell"/>
</dbReference>
<evidence type="ECO:0000313" key="8">
    <source>
        <dbReference type="EMBL" id="SOD93304.1"/>
    </source>
</evidence>
<dbReference type="InterPro" id="IPR001434">
    <property type="entry name" value="OmcB-like_DUF11"/>
</dbReference>
<dbReference type="NCBIfam" id="TIGR04131">
    <property type="entry name" value="Bac_Flav_CTERM"/>
    <property type="match status" value="1"/>
</dbReference>
<evidence type="ECO:0000313" key="9">
    <source>
        <dbReference type="Proteomes" id="UP000219452"/>
    </source>
</evidence>
<comment type="subcellular location">
    <subcellularLocation>
        <location evidence="1">Secreted</location>
    </subcellularLocation>
</comment>
<feature type="domain" description="SD-repeat containing protein B" evidence="6">
    <location>
        <begin position="531"/>
        <end position="644"/>
    </location>
</feature>
<dbReference type="PANTHER" id="PTHR34819:SF3">
    <property type="entry name" value="CELL SURFACE PROTEIN"/>
    <property type="match status" value="1"/>
</dbReference>
<protein>
    <submittedName>
        <fullName evidence="8">Conserved repeat domain-containing protein/gliding motility-associated C-terminal domain-containing protein</fullName>
    </submittedName>
</protein>
<dbReference type="Gene3D" id="2.60.40.740">
    <property type="match status" value="1"/>
</dbReference>
<feature type="domain" description="Ig-like" evidence="7">
    <location>
        <begin position="656"/>
        <end position="734"/>
    </location>
</feature>
<dbReference type="Pfam" id="PF17210">
    <property type="entry name" value="SdrD_B"/>
    <property type="match status" value="2"/>
</dbReference>
<evidence type="ECO:0000259" key="5">
    <source>
        <dbReference type="Pfam" id="PF01345"/>
    </source>
</evidence>
<dbReference type="Pfam" id="PF19081">
    <property type="entry name" value="Ig_7"/>
    <property type="match status" value="3"/>
</dbReference>
<evidence type="ECO:0000256" key="2">
    <source>
        <dbReference type="ARBA" id="ARBA00022525"/>
    </source>
</evidence>
<dbReference type="SUPFAM" id="SSF117074">
    <property type="entry name" value="Hypothetical protein PA1324"/>
    <property type="match status" value="2"/>
</dbReference>
<feature type="domain" description="DUF11" evidence="5">
    <location>
        <begin position="2448"/>
        <end position="2563"/>
    </location>
</feature>
<feature type="region of interest" description="Disordered" evidence="4">
    <location>
        <begin position="2702"/>
        <end position="2729"/>
    </location>
</feature>
<organism evidence="8 9">
    <name type="scientific">Spirosoma fluviale</name>
    <dbReference type="NCBI Taxonomy" id="1597977"/>
    <lineage>
        <taxon>Bacteria</taxon>
        <taxon>Pseudomonadati</taxon>
        <taxon>Bacteroidota</taxon>
        <taxon>Cytophagia</taxon>
        <taxon>Cytophagales</taxon>
        <taxon>Cytophagaceae</taxon>
        <taxon>Spirosoma</taxon>
    </lineage>
</organism>
<feature type="region of interest" description="Disordered" evidence="4">
    <location>
        <begin position="3028"/>
        <end position="3056"/>
    </location>
</feature>
<feature type="domain" description="DUF11" evidence="5">
    <location>
        <begin position="1004"/>
        <end position="1118"/>
    </location>
</feature>
<dbReference type="InterPro" id="IPR013783">
    <property type="entry name" value="Ig-like_fold"/>
</dbReference>
<name>A0A286GE63_9BACT</name>
<evidence type="ECO:0000256" key="4">
    <source>
        <dbReference type="SAM" id="MobiDB-lite"/>
    </source>
</evidence>
<keyword evidence="2" id="KW-0964">Secreted</keyword>
<keyword evidence="3" id="KW-0732">Signal</keyword>